<accession>J9DGS9</accession>
<dbReference type="HOGENOM" id="CLU_381306_0_0_1"/>
<dbReference type="Proteomes" id="UP000003163">
    <property type="component" value="Unassembled WGS sequence"/>
</dbReference>
<protein>
    <submittedName>
        <fullName evidence="2">Uncharacterized protein</fullName>
    </submittedName>
</protein>
<comment type="caution">
    <text evidence="2">The sequence shown here is derived from an EMBL/GenBank/DDBJ whole genome shotgun (WGS) entry which is preliminary data.</text>
</comment>
<gene>
    <name evidence="2" type="ORF">EDEG_03705</name>
</gene>
<evidence type="ECO:0000313" key="3">
    <source>
        <dbReference type="Proteomes" id="UP000003163"/>
    </source>
</evidence>
<keyword evidence="1" id="KW-0732">Signal</keyword>
<dbReference type="AlphaFoldDB" id="J9DGS9"/>
<dbReference type="VEuPathDB" id="MicrosporidiaDB:EDEG_03705"/>
<dbReference type="EMBL" id="AFBI03000112">
    <property type="protein sequence ID" value="EJW01815.1"/>
    <property type="molecule type" value="Genomic_DNA"/>
</dbReference>
<evidence type="ECO:0000256" key="1">
    <source>
        <dbReference type="SAM" id="SignalP"/>
    </source>
</evidence>
<keyword evidence="3" id="KW-1185">Reference proteome</keyword>
<reference evidence="2 3" key="1">
    <citation type="submission" date="2011-08" db="EMBL/GenBank/DDBJ databases">
        <authorList>
            <person name="Liu Z.J."/>
            <person name="Shi F.L."/>
            <person name="Lu J.Q."/>
            <person name="Li M."/>
            <person name="Wang Z.L."/>
        </authorList>
    </citation>
    <scope>NUCLEOTIDE SEQUENCE [LARGE SCALE GENOMIC DNA]</scope>
    <source>
        <strain evidence="2 3">USNM 41457</strain>
    </source>
</reference>
<feature type="chain" id="PRO_5003822084" evidence="1">
    <location>
        <begin position="20"/>
        <end position="726"/>
    </location>
</feature>
<reference evidence="3" key="2">
    <citation type="submission" date="2015-07" db="EMBL/GenBank/DDBJ databases">
        <title>Contrasting host-pathogen interactions and genome evolution in two generalist and specialist microsporidian pathogens of mosquitoes.</title>
        <authorList>
            <consortium name="The Broad Institute Genomics Platform"/>
            <consortium name="The Broad Institute Genome Sequencing Center for Infectious Disease"/>
            <person name="Cuomo C.A."/>
            <person name="Sanscrainte N.D."/>
            <person name="Goldberg J.M."/>
            <person name="Heiman D."/>
            <person name="Young S."/>
            <person name="Zeng Q."/>
            <person name="Becnel J.J."/>
            <person name="Birren B.W."/>
        </authorList>
    </citation>
    <scope>NUCLEOTIDE SEQUENCE [LARGE SCALE GENOMIC DNA]</scope>
    <source>
        <strain evidence="3">USNM 41457</strain>
    </source>
</reference>
<organism evidence="2 3">
    <name type="scientific">Edhazardia aedis (strain USNM 41457)</name>
    <name type="common">Microsporidian parasite</name>
    <dbReference type="NCBI Taxonomy" id="1003232"/>
    <lineage>
        <taxon>Eukaryota</taxon>
        <taxon>Fungi</taxon>
        <taxon>Fungi incertae sedis</taxon>
        <taxon>Microsporidia</taxon>
        <taxon>Edhazardia</taxon>
    </lineage>
</organism>
<sequence>MSPIIIMALLIYNFLSLYASNTLNSHRFESINDFDGNESSKAFRMSESTISSHFSNILDDCNQGRDLNNSENFFDQSLLKKPTFENEIDKTNTKKTHVATNVDENSFISFDSNRFINMNSFETNVESQKIVECHSVFENMKKTGFNIPVNTFSRYNLQPFNSFNSEKVVQNSFTENNDTLYRRYPHHYISYNQISQNNDVLIQQNNLKEISHVANPLEITEATIPYGVVLNNHKSAETQVYDSCIKITPKTHSSSHTNHAEPNNSGVFAQNRYQNLTELNDTRCNQNKTAQSNINDSSADFNKPNEKRSALIMLEDNFNDNEQIDPKRKKTTLPNQCDIYDSPAKVGFNFLAAEKNDQNADSNFPVNYNIKTADSNNIWNQEHYQYSKYIHYKNLTEFYKQKAIETSQKITDLLNSSPGSDNITQSPMFSYLSYPAFSMNTAEKNQSKYETADKTTHSNQKNEAIFCNQFDQISKEKNEINLGNQNSQKIRNENELNICAGDHQTESQQDINQIEQQPNIHNTSSTCILKNPDIKDKKTASKKKSGCNVFLNKKKKPLNYRKSFYMPIDEDKALSTYKRNSSINKYNKLFTNPNKFPNIKKAYYLLFQMFPKIYNHFSSFEFNLNEFLNAELIKFKTVKKDILKQAKKPSELFEKALENQNSIDFLTDLYSETIKIFVDVDLFNKDIIQIKSFWLFISLFYPEIPGLVKKLTNDYYMLIQKPLKKL</sequence>
<dbReference type="InParanoid" id="J9DGS9"/>
<proteinExistence type="predicted"/>
<feature type="signal peptide" evidence="1">
    <location>
        <begin position="1"/>
        <end position="19"/>
    </location>
</feature>
<evidence type="ECO:0000313" key="2">
    <source>
        <dbReference type="EMBL" id="EJW01815.1"/>
    </source>
</evidence>
<name>J9DGS9_EDHAE</name>